<dbReference type="EMBL" id="QGKY02001015">
    <property type="protein sequence ID" value="KAF2576676.1"/>
    <property type="molecule type" value="Genomic_DNA"/>
</dbReference>
<proteinExistence type="predicted"/>
<accession>A0A8S9J633</accession>
<sequence>MPSLTMDVPAPLAHALIKSYHIIPVMIRSLHGMHPSSLPLISHETGSTLHPPSSLFMPLRVESGLLPSLLDICVCSQDIDEA</sequence>
<name>A0A8S9J633_BRACR</name>
<evidence type="ECO:0000313" key="1">
    <source>
        <dbReference type="EMBL" id="KAF2576676.1"/>
    </source>
</evidence>
<reference evidence="1" key="1">
    <citation type="submission" date="2019-12" db="EMBL/GenBank/DDBJ databases">
        <title>Genome sequencing and annotation of Brassica cretica.</title>
        <authorList>
            <person name="Studholme D.J."/>
            <person name="Sarris P.F."/>
        </authorList>
    </citation>
    <scope>NUCLEOTIDE SEQUENCE</scope>
    <source>
        <strain evidence="1">PFS-102/07</strain>
        <tissue evidence="1">Leaf</tissue>
    </source>
</reference>
<comment type="caution">
    <text evidence="1">The sequence shown here is derived from an EMBL/GenBank/DDBJ whole genome shotgun (WGS) entry which is preliminary data.</text>
</comment>
<dbReference type="AlphaFoldDB" id="A0A8S9J633"/>
<protein>
    <submittedName>
        <fullName evidence="1">Uncharacterized protein</fullName>
    </submittedName>
</protein>
<gene>
    <name evidence="1" type="ORF">F2Q70_00005329</name>
</gene>
<organism evidence="1">
    <name type="scientific">Brassica cretica</name>
    <name type="common">Mustard</name>
    <dbReference type="NCBI Taxonomy" id="69181"/>
    <lineage>
        <taxon>Eukaryota</taxon>
        <taxon>Viridiplantae</taxon>
        <taxon>Streptophyta</taxon>
        <taxon>Embryophyta</taxon>
        <taxon>Tracheophyta</taxon>
        <taxon>Spermatophyta</taxon>
        <taxon>Magnoliopsida</taxon>
        <taxon>eudicotyledons</taxon>
        <taxon>Gunneridae</taxon>
        <taxon>Pentapetalae</taxon>
        <taxon>rosids</taxon>
        <taxon>malvids</taxon>
        <taxon>Brassicales</taxon>
        <taxon>Brassicaceae</taxon>
        <taxon>Brassiceae</taxon>
        <taxon>Brassica</taxon>
    </lineage>
</organism>